<proteinExistence type="inferred from homology"/>
<keyword evidence="2" id="KW-0597">Phosphoprotein</keyword>
<dbReference type="InterPro" id="IPR027417">
    <property type="entry name" value="P-loop_NTPase"/>
</dbReference>
<accession>A0A1I7T834</accession>
<dbReference type="Gene3D" id="3.40.50.300">
    <property type="entry name" value="P-loop containing nucleotide triphosphate hydrolases"/>
    <property type="match status" value="1"/>
</dbReference>
<dbReference type="AlphaFoldDB" id="A0A1I7T834"/>
<evidence type="ECO:0000313" key="4">
    <source>
        <dbReference type="Proteomes" id="UP000095282"/>
    </source>
</evidence>
<feature type="region of interest" description="Disordered" evidence="3">
    <location>
        <begin position="70"/>
        <end position="123"/>
    </location>
</feature>
<evidence type="ECO:0000256" key="2">
    <source>
        <dbReference type="ARBA" id="ARBA00022553"/>
    </source>
</evidence>
<dbReference type="STRING" id="1561998.A0A1I7T834"/>
<feature type="region of interest" description="Disordered" evidence="3">
    <location>
        <begin position="1"/>
        <end position="58"/>
    </location>
</feature>
<keyword evidence="4" id="KW-1185">Reference proteome</keyword>
<dbReference type="InterPro" id="IPR001806">
    <property type="entry name" value="Small_GTPase"/>
</dbReference>
<dbReference type="PRINTS" id="PR00449">
    <property type="entry name" value="RASTRNSFRMNG"/>
</dbReference>
<dbReference type="InterPro" id="IPR051641">
    <property type="entry name" value="RGK_GTP-binding_reg"/>
</dbReference>
<dbReference type="PROSITE" id="PS51419">
    <property type="entry name" value="RAB"/>
    <property type="match status" value="1"/>
</dbReference>
<dbReference type="Proteomes" id="UP000095282">
    <property type="component" value="Unplaced"/>
</dbReference>
<comment type="similarity">
    <text evidence="1">Belongs to the small GTPase superfamily. RGK family.</text>
</comment>
<dbReference type="GO" id="GO:0005246">
    <property type="term" value="F:calcium channel regulator activity"/>
    <property type="evidence" value="ECO:0007669"/>
    <property type="project" value="TreeGrafter"/>
</dbReference>
<dbReference type="SMART" id="SM00173">
    <property type="entry name" value="RAS"/>
    <property type="match status" value="1"/>
</dbReference>
<evidence type="ECO:0000256" key="3">
    <source>
        <dbReference type="SAM" id="MobiDB-lite"/>
    </source>
</evidence>
<sequence>MSNRRVSLPVALAIPQQFPSRLSPPTPSSPAANRRSLPTSPICRRSLPSTPRTVSPRRLTNLLPDVDEHFASTSSSSENSPRRVKKRRPPPRYQYSLQTASSTMSQNTSEEIDEKPEGTLRSFGIKNGQVTDNGYKQMNMNGNQTVVSHNYKDRRATCPEVWLFQETSNTPMQHIVFRIYGSKNCGKKTLLRSINEFATKLVSKYNNESTEEEENSSKTLNFLLNNEQIEMEMLLESTLENSPFASSLTMYAVVYNVDNRESFISATELLNRLLNRKIARGSNIILVGNKIDLKRNTVVSKMEGACLAKVHKCNFVEVSAQYSMNISDLWTLVLKQIQAPKNEEQEEPNGWMHRIVSRGRQLAHSAEQIVQKFL</sequence>
<dbReference type="SMART" id="SM00175">
    <property type="entry name" value="RAB"/>
    <property type="match status" value="1"/>
</dbReference>
<reference evidence="5" key="1">
    <citation type="submission" date="2016-11" db="UniProtKB">
        <authorList>
            <consortium name="WormBaseParasite"/>
        </authorList>
    </citation>
    <scope>IDENTIFICATION</scope>
</reference>
<dbReference type="GO" id="GO:0005886">
    <property type="term" value="C:plasma membrane"/>
    <property type="evidence" value="ECO:0007669"/>
    <property type="project" value="TreeGrafter"/>
</dbReference>
<dbReference type="Pfam" id="PF00071">
    <property type="entry name" value="Ras"/>
    <property type="match status" value="1"/>
</dbReference>
<dbReference type="GO" id="GO:0005525">
    <property type="term" value="F:GTP binding"/>
    <property type="evidence" value="ECO:0007669"/>
    <property type="project" value="InterPro"/>
</dbReference>
<name>A0A1I7T834_9PELO</name>
<dbReference type="GO" id="GO:0003924">
    <property type="term" value="F:GTPase activity"/>
    <property type="evidence" value="ECO:0007669"/>
    <property type="project" value="InterPro"/>
</dbReference>
<dbReference type="PANTHER" id="PTHR45775:SF6">
    <property type="entry name" value="RAD, GEM_KIR FAMILY MEMBER 2, ISOFORM C"/>
    <property type="match status" value="1"/>
</dbReference>
<dbReference type="WBParaSite" id="Csp11.Scaffold537.g3328.t2">
    <property type="protein sequence ID" value="Csp11.Scaffold537.g3328.t2"/>
    <property type="gene ID" value="Csp11.Scaffold537.g3328"/>
</dbReference>
<protein>
    <submittedName>
        <fullName evidence="5">GTP-binding protein</fullName>
    </submittedName>
</protein>
<evidence type="ECO:0000313" key="5">
    <source>
        <dbReference type="WBParaSite" id="Csp11.Scaffold537.g3328.t2"/>
    </source>
</evidence>
<evidence type="ECO:0000256" key="1">
    <source>
        <dbReference type="ARBA" id="ARBA00008846"/>
    </source>
</evidence>
<feature type="compositionally biased region" description="Polar residues" evidence="3">
    <location>
        <begin position="95"/>
        <end position="109"/>
    </location>
</feature>
<organism evidence="4 5">
    <name type="scientific">Caenorhabditis tropicalis</name>
    <dbReference type="NCBI Taxonomy" id="1561998"/>
    <lineage>
        <taxon>Eukaryota</taxon>
        <taxon>Metazoa</taxon>
        <taxon>Ecdysozoa</taxon>
        <taxon>Nematoda</taxon>
        <taxon>Chromadorea</taxon>
        <taxon>Rhabditida</taxon>
        <taxon>Rhabditina</taxon>
        <taxon>Rhabditomorpha</taxon>
        <taxon>Rhabditoidea</taxon>
        <taxon>Rhabditidae</taxon>
        <taxon>Peloderinae</taxon>
        <taxon>Caenorhabditis</taxon>
    </lineage>
</organism>
<dbReference type="PANTHER" id="PTHR45775">
    <property type="entry name" value="RAD, GEM/KIR FAMILY MEMBER 2, ISOFORM C"/>
    <property type="match status" value="1"/>
</dbReference>
<dbReference type="SUPFAM" id="SSF52540">
    <property type="entry name" value="P-loop containing nucleoside triphosphate hydrolases"/>
    <property type="match status" value="1"/>
</dbReference>
<dbReference type="PROSITE" id="PS51421">
    <property type="entry name" value="RAS"/>
    <property type="match status" value="1"/>
</dbReference>